<dbReference type="PROSITE" id="PS51257">
    <property type="entry name" value="PROKAR_LIPOPROTEIN"/>
    <property type="match status" value="1"/>
</dbReference>
<dbReference type="EMBL" id="CP146598">
    <property type="protein sequence ID" value="WWY03338.1"/>
    <property type="molecule type" value="Genomic_DNA"/>
</dbReference>
<keyword evidence="1" id="KW-0732">Signal</keyword>
<evidence type="ECO:0000313" key="2">
    <source>
        <dbReference type="EMBL" id="MDD9326928.1"/>
    </source>
</evidence>
<reference evidence="2" key="1">
    <citation type="submission" date="2022-10" db="EMBL/GenBank/DDBJ databases">
        <authorList>
            <person name="Boutroux M."/>
        </authorList>
    </citation>
    <scope>NUCLEOTIDE SEQUENCE</scope>
    <source>
        <strain evidence="2">51.81</strain>
    </source>
</reference>
<keyword evidence="4" id="KW-1185">Reference proteome</keyword>
<feature type="signal peptide" evidence="1">
    <location>
        <begin position="1"/>
        <end position="25"/>
    </location>
</feature>
<gene>
    <name evidence="2" type="ORF">ORY91_000301</name>
    <name evidence="3" type="ORF">V9W64_00880</name>
</gene>
<sequence>MKKLLISASAMLALAGCAANNAPQAAETDVRAQAATTNSAPQLAAVDSIDSRIEVAYRCTTPQGVQPMSVMYGVKDGTLIVAQAKVNGELTPGLARVLNDVNGESQNSYYGNGLTWITDKATPADVTRVDGNMLTQAKELTVNGVPTGVQDILLKGCAVDTAATARLNRAAKR</sequence>
<feature type="chain" id="PRO_5042786739" description="Adhesin" evidence="1">
    <location>
        <begin position="26"/>
        <end position="173"/>
    </location>
</feature>
<reference evidence="3" key="2">
    <citation type="submission" date="2024-02" db="EMBL/GenBank/DDBJ databases">
        <title>Neisseria leonii sp. nov.</title>
        <authorList>
            <person name="Boutroux M."/>
            <person name="Favre-Rochex S."/>
            <person name="Gorgette O."/>
            <person name="Touak G."/>
            <person name="Muhle E."/>
            <person name="Chesneau O."/>
            <person name="Clermont D."/>
            <person name="Rahi P."/>
        </authorList>
    </citation>
    <scope>NUCLEOTIDE SEQUENCE</scope>
    <source>
        <strain evidence="3">51.81</strain>
    </source>
</reference>
<evidence type="ECO:0000313" key="3">
    <source>
        <dbReference type="EMBL" id="WWY03338.1"/>
    </source>
</evidence>
<name>A0A9X4DZX0_9NEIS</name>
<dbReference type="Proteomes" id="UP001149607">
    <property type="component" value="Chromosome"/>
</dbReference>
<evidence type="ECO:0000313" key="4">
    <source>
        <dbReference type="Proteomes" id="UP001149607"/>
    </source>
</evidence>
<dbReference type="EMBL" id="JAPQFL010000001">
    <property type="protein sequence ID" value="MDD9326928.1"/>
    <property type="molecule type" value="Genomic_DNA"/>
</dbReference>
<protein>
    <recommendedName>
        <fullName evidence="5">Adhesin</fullName>
    </recommendedName>
</protein>
<evidence type="ECO:0000256" key="1">
    <source>
        <dbReference type="SAM" id="SignalP"/>
    </source>
</evidence>
<organism evidence="2">
    <name type="scientific">Neisseria leonii</name>
    <dbReference type="NCBI Taxonomy" id="2995413"/>
    <lineage>
        <taxon>Bacteria</taxon>
        <taxon>Pseudomonadati</taxon>
        <taxon>Pseudomonadota</taxon>
        <taxon>Betaproteobacteria</taxon>
        <taxon>Neisseriales</taxon>
        <taxon>Neisseriaceae</taxon>
        <taxon>Neisseria</taxon>
    </lineage>
</organism>
<accession>A0A9X4DZX0</accession>
<evidence type="ECO:0008006" key="5">
    <source>
        <dbReference type="Google" id="ProtNLM"/>
    </source>
</evidence>
<proteinExistence type="predicted"/>
<dbReference type="AlphaFoldDB" id="A0A9X4DZX0"/>
<dbReference type="RefSeq" id="WP_274571437.1">
    <property type="nucleotide sequence ID" value="NZ_CP145606.1"/>
</dbReference>